<name>A0A0C9WWQ7_9AGAR</name>
<reference evidence="2" key="2">
    <citation type="submission" date="2015-01" db="EMBL/GenBank/DDBJ databases">
        <title>Evolutionary Origins and Diversification of the Mycorrhizal Mutualists.</title>
        <authorList>
            <consortium name="DOE Joint Genome Institute"/>
            <consortium name="Mycorrhizal Genomics Consortium"/>
            <person name="Kohler A."/>
            <person name="Kuo A."/>
            <person name="Nagy L.G."/>
            <person name="Floudas D."/>
            <person name="Copeland A."/>
            <person name="Barry K.W."/>
            <person name="Cichocki N."/>
            <person name="Veneault-Fourrey C."/>
            <person name="LaButti K."/>
            <person name="Lindquist E.A."/>
            <person name="Lipzen A."/>
            <person name="Lundell T."/>
            <person name="Morin E."/>
            <person name="Murat C."/>
            <person name="Riley R."/>
            <person name="Ohm R."/>
            <person name="Sun H."/>
            <person name="Tunlid A."/>
            <person name="Henrissat B."/>
            <person name="Grigoriev I.V."/>
            <person name="Hibbett D.S."/>
            <person name="Martin F."/>
        </authorList>
    </citation>
    <scope>NUCLEOTIDE SEQUENCE [LARGE SCALE GENOMIC DNA]</scope>
    <source>
        <strain evidence="2">LaAM-08-1</strain>
    </source>
</reference>
<proteinExistence type="predicted"/>
<evidence type="ECO:0000313" key="1">
    <source>
        <dbReference type="EMBL" id="KIJ97035.1"/>
    </source>
</evidence>
<dbReference type="EMBL" id="KN838703">
    <property type="protein sequence ID" value="KIJ97035.1"/>
    <property type="molecule type" value="Genomic_DNA"/>
</dbReference>
<organism evidence="1 2">
    <name type="scientific">Laccaria amethystina LaAM-08-1</name>
    <dbReference type="NCBI Taxonomy" id="1095629"/>
    <lineage>
        <taxon>Eukaryota</taxon>
        <taxon>Fungi</taxon>
        <taxon>Dikarya</taxon>
        <taxon>Basidiomycota</taxon>
        <taxon>Agaricomycotina</taxon>
        <taxon>Agaricomycetes</taxon>
        <taxon>Agaricomycetidae</taxon>
        <taxon>Agaricales</taxon>
        <taxon>Agaricineae</taxon>
        <taxon>Hydnangiaceae</taxon>
        <taxon>Laccaria</taxon>
    </lineage>
</organism>
<protein>
    <submittedName>
        <fullName evidence="1">Uncharacterized protein</fullName>
    </submittedName>
</protein>
<gene>
    <name evidence="1" type="ORF">K443DRAFT_260064</name>
</gene>
<dbReference type="Proteomes" id="UP000054477">
    <property type="component" value="Unassembled WGS sequence"/>
</dbReference>
<dbReference type="AlphaFoldDB" id="A0A0C9WWQ7"/>
<evidence type="ECO:0000313" key="2">
    <source>
        <dbReference type="Proteomes" id="UP000054477"/>
    </source>
</evidence>
<reference evidence="1 2" key="1">
    <citation type="submission" date="2014-04" db="EMBL/GenBank/DDBJ databases">
        <authorList>
            <consortium name="DOE Joint Genome Institute"/>
            <person name="Kuo A."/>
            <person name="Kohler A."/>
            <person name="Nagy L.G."/>
            <person name="Floudas D."/>
            <person name="Copeland A."/>
            <person name="Barry K.W."/>
            <person name="Cichocki N."/>
            <person name="Veneault-Fourrey C."/>
            <person name="LaButti K."/>
            <person name="Lindquist E.A."/>
            <person name="Lipzen A."/>
            <person name="Lundell T."/>
            <person name="Morin E."/>
            <person name="Murat C."/>
            <person name="Sun H."/>
            <person name="Tunlid A."/>
            <person name="Henrissat B."/>
            <person name="Grigoriev I.V."/>
            <person name="Hibbett D.S."/>
            <person name="Martin F."/>
            <person name="Nordberg H.P."/>
            <person name="Cantor M.N."/>
            <person name="Hua S.X."/>
        </authorList>
    </citation>
    <scope>NUCLEOTIDE SEQUENCE [LARGE SCALE GENOMIC DNA]</scope>
    <source>
        <strain evidence="1 2">LaAM-08-1</strain>
    </source>
</reference>
<sequence length="56" mass="6339">MLQLGLRHTFKLIPGPGCHPVCNSTRSRSRTCTDTLWNGSAVRAYHVIERKVECEI</sequence>
<accession>A0A0C9WWQ7</accession>
<keyword evidence="2" id="KW-1185">Reference proteome</keyword>
<dbReference type="HOGENOM" id="CLU_3014496_0_0_1"/>